<comment type="caution">
    <text evidence="8">The sequence shown here is derived from an EMBL/GenBank/DDBJ whole genome shotgun (WGS) entry which is preliminary data.</text>
</comment>
<dbReference type="Proteomes" id="UP000726737">
    <property type="component" value="Unassembled WGS sequence"/>
</dbReference>
<feature type="transmembrane region" description="Helical" evidence="6">
    <location>
        <begin position="170"/>
        <end position="191"/>
    </location>
</feature>
<evidence type="ECO:0000313" key="8">
    <source>
        <dbReference type="EMBL" id="KAG0261337.1"/>
    </source>
</evidence>
<feature type="transmembrane region" description="Helical" evidence="6">
    <location>
        <begin position="255"/>
        <end position="281"/>
    </location>
</feature>
<feature type="transmembrane region" description="Helical" evidence="6">
    <location>
        <begin position="326"/>
        <end position="349"/>
    </location>
</feature>
<feature type="transmembrane region" description="Helical" evidence="6">
    <location>
        <begin position="408"/>
        <end position="430"/>
    </location>
</feature>
<reference evidence="8" key="1">
    <citation type="journal article" date="2020" name="Fungal Divers.">
        <title>Resolving the Mortierellaceae phylogeny through synthesis of multi-gene phylogenetics and phylogenomics.</title>
        <authorList>
            <person name="Vandepol N."/>
            <person name="Liber J."/>
            <person name="Desiro A."/>
            <person name="Na H."/>
            <person name="Kennedy M."/>
            <person name="Barry K."/>
            <person name="Grigoriev I.V."/>
            <person name="Miller A.N."/>
            <person name="O'Donnell K."/>
            <person name="Stajich J.E."/>
            <person name="Bonito G."/>
        </authorList>
    </citation>
    <scope>NUCLEOTIDE SEQUENCE</scope>
    <source>
        <strain evidence="8">KOD948</strain>
    </source>
</reference>
<keyword evidence="3 6" id="KW-1133">Transmembrane helix</keyword>
<sequence length="717" mass="77678">MLPSRFVVGTQRAHVSGPGPPAQGSEPKLATSVSSSGIGRPMLNWIQRSHQELPCSSATVSVRSHTPSIHEEPLRPTVVKDISFWGGLALLICNTTGPGSVSLPLVAQNAGWVPTVVGYALIGTLSYLSSVFICEAMTLVPGNDHFQANVEFSNLVLCFFGRRYQILSQIVCFLALQTTIIASIAICSQVFDNLLIQIFHRTCGIQVSPSVAFVCATELLPTASPFSGILIISTGAMVAMVMIIPLCLMNLSENIWLQLGSCIVILVIFAHWIVTFFIHGLDISRVPAVGKDVSQAFGSILFNYVFITAVPSWANAKQPQVSAQKTVGTNITLMTCIFILVTILGAMAYEIPENSTLIQAINSSPDVTTFSRIAGYTFPIVALVTSIPVNTIVLRYNLIQSGTCNKGWATLLAGGMPWMLAIPGMTGSVLVSVVEWSSLFFISAANFVIPFVLYIYSKKHKEKLEKLAEIENEQWERLSKAPSRSSGISDDILSIRHGIAPSCRRLKTWIRSRALHTSLPTKCEVDAMGIHENVTAPALTSVAHTPISNFEHSREKAKSVDSLGLYHGEGWNRALTFPVKAADIGTSSPRTHSRSRTHCYGGRFDFITPPFLGGNNYTIPGFSKALQFHQPNDSELELYPTKPDVTAEGAISNRELGPSQQPESHLPEHADETCAMSSLSAIPSWFPASGLMVARCALALILIGIVGTIVVKIVQLF</sequence>
<evidence type="ECO:0000256" key="3">
    <source>
        <dbReference type="ARBA" id="ARBA00022989"/>
    </source>
</evidence>
<evidence type="ECO:0000256" key="6">
    <source>
        <dbReference type="SAM" id="Phobius"/>
    </source>
</evidence>
<feature type="domain" description="Amino acid transporter transmembrane" evidence="7">
    <location>
        <begin position="81"/>
        <end position="395"/>
    </location>
</feature>
<evidence type="ECO:0000259" key="7">
    <source>
        <dbReference type="Pfam" id="PF01490"/>
    </source>
</evidence>
<dbReference type="AlphaFoldDB" id="A0A9P6Q801"/>
<dbReference type="EMBL" id="JAAAJA010000127">
    <property type="protein sequence ID" value="KAG0261337.1"/>
    <property type="molecule type" value="Genomic_DNA"/>
</dbReference>
<accession>A0A9P6Q801</accession>
<dbReference type="PANTHER" id="PTHR16189">
    <property type="entry name" value="TRANSMEMBRANE PROTEIN 104-RELATED"/>
    <property type="match status" value="1"/>
</dbReference>
<dbReference type="PANTHER" id="PTHR16189:SF3">
    <property type="entry name" value="AMINO ACID TRANSPORTER TRANSMEMBRANE DOMAIN-CONTAINING PROTEIN"/>
    <property type="match status" value="1"/>
</dbReference>
<comment type="subcellular location">
    <subcellularLocation>
        <location evidence="1">Membrane</location>
    </subcellularLocation>
</comment>
<dbReference type="Pfam" id="PF01490">
    <property type="entry name" value="Aa_trans"/>
    <property type="match status" value="1"/>
</dbReference>
<keyword evidence="4 6" id="KW-0472">Membrane</keyword>
<feature type="transmembrane region" description="Helical" evidence="6">
    <location>
        <begin position="692"/>
        <end position="714"/>
    </location>
</feature>
<feature type="region of interest" description="Disordered" evidence="5">
    <location>
        <begin position="1"/>
        <end position="35"/>
    </location>
</feature>
<gene>
    <name evidence="8" type="ORF">BG011_001111</name>
</gene>
<protein>
    <recommendedName>
        <fullName evidence="7">Amino acid transporter transmembrane domain-containing protein</fullName>
    </recommendedName>
</protein>
<organism evidence="8 9">
    <name type="scientific">Mortierella polycephala</name>
    <dbReference type="NCBI Taxonomy" id="41804"/>
    <lineage>
        <taxon>Eukaryota</taxon>
        <taxon>Fungi</taxon>
        <taxon>Fungi incertae sedis</taxon>
        <taxon>Mucoromycota</taxon>
        <taxon>Mortierellomycotina</taxon>
        <taxon>Mortierellomycetes</taxon>
        <taxon>Mortierellales</taxon>
        <taxon>Mortierellaceae</taxon>
        <taxon>Mortierella</taxon>
    </lineage>
</organism>
<evidence type="ECO:0000256" key="5">
    <source>
        <dbReference type="SAM" id="MobiDB-lite"/>
    </source>
</evidence>
<feature type="transmembrane region" description="Helical" evidence="6">
    <location>
        <begin position="436"/>
        <end position="456"/>
    </location>
</feature>
<dbReference type="InterPro" id="IPR013057">
    <property type="entry name" value="AA_transpt_TM"/>
</dbReference>
<keyword evidence="2 6" id="KW-0812">Transmembrane</keyword>
<evidence type="ECO:0000256" key="4">
    <source>
        <dbReference type="ARBA" id="ARBA00023136"/>
    </source>
</evidence>
<feature type="transmembrane region" description="Helical" evidence="6">
    <location>
        <begin position="293"/>
        <end position="314"/>
    </location>
</feature>
<dbReference type="OrthoDB" id="294541at2759"/>
<keyword evidence="9" id="KW-1185">Reference proteome</keyword>
<proteinExistence type="predicted"/>
<name>A0A9P6Q801_9FUNG</name>
<evidence type="ECO:0000313" key="9">
    <source>
        <dbReference type="Proteomes" id="UP000726737"/>
    </source>
</evidence>
<evidence type="ECO:0000256" key="2">
    <source>
        <dbReference type="ARBA" id="ARBA00022692"/>
    </source>
</evidence>
<evidence type="ECO:0000256" key="1">
    <source>
        <dbReference type="ARBA" id="ARBA00004370"/>
    </source>
</evidence>
<dbReference type="GO" id="GO:0016020">
    <property type="term" value="C:membrane"/>
    <property type="evidence" value="ECO:0007669"/>
    <property type="project" value="UniProtKB-SubCell"/>
</dbReference>
<feature type="transmembrane region" description="Helical" evidence="6">
    <location>
        <begin position="373"/>
        <end position="396"/>
    </location>
</feature>
<feature type="transmembrane region" description="Helical" evidence="6">
    <location>
        <begin position="226"/>
        <end position="248"/>
    </location>
</feature>